<proteinExistence type="predicted"/>
<sequence length="130" mass="15301">YSCPQPFRLQASGCYLVFQDQREWRSWGEAHALCQSYGGSLAAPWRFRELQEFLSRYYSDAFWVGASFDSSFGSWNWLSGRRMENSEWKRGQPNRNPGMKCVFLDKWSGYKANNFFCGEKYPFICEHGEV</sequence>
<feature type="domain" description="C-type lectin" evidence="1">
    <location>
        <begin position="10"/>
        <end position="126"/>
    </location>
</feature>
<dbReference type="InterPro" id="IPR050801">
    <property type="entry name" value="Ca-Dep_Lectins_ImmuneDev"/>
</dbReference>
<dbReference type="PANTHER" id="PTHR22801">
    <property type="entry name" value="LITHOSTATHINE"/>
    <property type="match status" value="1"/>
</dbReference>
<organism evidence="2 3">
    <name type="scientific">Halocaridina rubra</name>
    <name type="common">Hawaiian red shrimp</name>
    <dbReference type="NCBI Taxonomy" id="373956"/>
    <lineage>
        <taxon>Eukaryota</taxon>
        <taxon>Metazoa</taxon>
        <taxon>Ecdysozoa</taxon>
        <taxon>Arthropoda</taxon>
        <taxon>Crustacea</taxon>
        <taxon>Multicrustacea</taxon>
        <taxon>Malacostraca</taxon>
        <taxon>Eumalacostraca</taxon>
        <taxon>Eucarida</taxon>
        <taxon>Decapoda</taxon>
        <taxon>Pleocyemata</taxon>
        <taxon>Caridea</taxon>
        <taxon>Atyoidea</taxon>
        <taxon>Atyidae</taxon>
        <taxon>Halocaridina</taxon>
    </lineage>
</organism>
<dbReference type="PROSITE" id="PS50041">
    <property type="entry name" value="C_TYPE_LECTIN_2"/>
    <property type="match status" value="1"/>
</dbReference>
<dbReference type="SUPFAM" id="SSF56436">
    <property type="entry name" value="C-type lectin-like"/>
    <property type="match status" value="1"/>
</dbReference>
<reference evidence="2 3" key="1">
    <citation type="submission" date="2023-11" db="EMBL/GenBank/DDBJ databases">
        <title>Halocaridina rubra genome assembly.</title>
        <authorList>
            <person name="Smith C."/>
        </authorList>
    </citation>
    <scope>NUCLEOTIDE SEQUENCE [LARGE SCALE GENOMIC DNA]</scope>
    <source>
        <strain evidence="2">EP-1</strain>
        <tissue evidence="2">Whole</tissue>
    </source>
</reference>
<evidence type="ECO:0000259" key="1">
    <source>
        <dbReference type="PROSITE" id="PS50041"/>
    </source>
</evidence>
<dbReference type="AlphaFoldDB" id="A0AAN8X4W0"/>
<comment type="caution">
    <text evidence="2">The sequence shown here is derived from an EMBL/GenBank/DDBJ whole genome shotgun (WGS) entry which is preliminary data.</text>
</comment>
<dbReference type="PANTHER" id="PTHR22801:SF63">
    <property type="entry name" value="C-TYPE LECTIN DOMAIN-CONTAINING PROTEIN"/>
    <property type="match status" value="1"/>
</dbReference>
<name>A0AAN8X4W0_HALRR</name>
<dbReference type="Proteomes" id="UP001381693">
    <property type="component" value="Unassembled WGS sequence"/>
</dbReference>
<evidence type="ECO:0000313" key="2">
    <source>
        <dbReference type="EMBL" id="KAK7076607.1"/>
    </source>
</evidence>
<accession>A0AAN8X4W0</accession>
<dbReference type="Pfam" id="PF00059">
    <property type="entry name" value="Lectin_C"/>
    <property type="match status" value="1"/>
</dbReference>
<dbReference type="SMART" id="SM00034">
    <property type="entry name" value="CLECT"/>
    <property type="match status" value="1"/>
</dbReference>
<keyword evidence="3" id="KW-1185">Reference proteome</keyword>
<protein>
    <recommendedName>
        <fullName evidence="1">C-type lectin domain-containing protein</fullName>
    </recommendedName>
</protein>
<dbReference type="InterPro" id="IPR016187">
    <property type="entry name" value="CTDL_fold"/>
</dbReference>
<evidence type="ECO:0000313" key="3">
    <source>
        <dbReference type="Proteomes" id="UP001381693"/>
    </source>
</evidence>
<dbReference type="EMBL" id="JAXCGZ010009604">
    <property type="protein sequence ID" value="KAK7076607.1"/>
    <property type="molecule type" value="Genomic_DNA"/>
</dbReference>
<gene>
    <name evidence="2" type="ORF">SK128_002828</name>
</gene>
<dbReference type="CDD" id="cd00037">
    <property type="entry name" value="CLECT"/>
    <property type="match status" value="1"/>
</dbReference>
<dbReference type="InterPro" id="IPR001304">
    <property type="entry name" value="C-type_lectin-like"/>
</dbReference>
<dbReference type="Gene3D" id="3.10.100.10">
    <property type="entry name" value="Mannose-Binding Protein A, subunit A"/>
    <property type="match status" value="1"/>
</dbReference>
<feature type="non-terminal residue" evidence="2">
    <location>
        <position position="1"/>
    </location>
</feature>
<dbReference type="InterPro" id="IPR016186">
    <property type="entry name" value="C-type_lectin-like/link_sf"/>
</dbReference>